<evidence type="ECO:0000256" key="2">
    <source>
        <dbReference type="SAM" id="MobiDB-lite"/>
    </source>
</evidence>
<dbReference type="eggNOG" id="ENOG502SRNI">
    <property type="taxonomic scope" value="Eukaryota"/>
</dbReference>
<gene>
    <name evidence="5" type="ORF">UCREL1_3990</name>
</gene>
<keyword evidence="6" id="KW-1185">Reference proteome</keyword>
<proteinExistence type="predicted"/>
<keyword evidence="1" id="KW-0175">Coiled coil</keyword>
<feature type="transmembrane region" description="Helical" evidence="3">
    <location>
        <begin position="146"/>
        <end position="168"/>
    </location>
</feature>
<reference evidence="6" key="1">
    <citation type="journal article" date="2013" name="Genome Announc.">
        <title>Draft genome sequence of the grapevine dieback fungus Eutypa lata UCR-EL1.</title>
        <authorList>
            <person name="Blanco-Ulate B."/>
            <person name="Rolshausen P.E."/>
            <person name="Cantu D."/>
        </authorList>
    </citation>
    <scope>NUCLEOTIDE SEQUENCE [LARGE SCALE GENOMIC DNA]</scope>
    <source>
        <strain evidence="6">UCR-EL1</strain>
    </source>
</reference>
<keyword evidence="3" id="KW-1133">Transmembrane helix</keyword>
<evidence type="ECO:0000313" key="5">
    <source>
        <dbReference type="EMBL" id="EMR69006.1"/>
    </source>
</evidence>
<dbReference type="OrthoDB" id="4472872at2759"/>
<dbReference type="PANTHER" id="PTHR38793">
    <property type="entry name" value="SLATT_FUNGAL DOMAIN-CONTAINING PROTEIN-RELATED"/>
    <property type="match status" value="1"/>
</dbReference>
<dbReference type="HOGENOM" id="CLU_754397_0_0_1"/>
<organism evidence="5 6">
    <name type="scientific">Eutypa lata (strain UCR-EL1)</name>
    <name type="common">Grapevine dieback disease fungus</name>
    <name type="synonym">Eutypa armeniacae</name>
    <dbReference type="NCBI Taxonomy" id="1287681"/>
    <lineage>
        <taxon>Eukaryota</taxon>
        <taxon>Fungi</taxon>
        <taxon>Dikarya</taxon>
        <taxon>Ascomycota</taxon>
        <taxon>Pezizomycotina</taxon>
        <taxon>Sordariomycetes</taxon>
        <taxon>Xylariomycetidae</taxon>
        <taxon>Xylariales</taxon>
        <taxon>Diatrypaceae</taxon>
        <taxon>Eutypa</taxon>
    </lineage>
</organism>
<feature type="transmembrane region" description="Helical" evidence="3">
    <location>
        <begin position="119"/>
        <end position="140"/>
    </location>
</feature>
<dbReference type="Proteomes" id="UP000012174">
    <property type="component" value="Unassembled WGS sequence"/>
</dbReference>
<evidence type="ECO:0000259" key="4">
    <source>
        <dbReference type="Pfam" id="PF18142"/>
    </source>
</evidence>
<keyword evidence="3" id="KW-0812">Transmembrane</keyword>
<dbReference type="PANTHER" id="PTHR38793:SF3">
    <property type="entry name" value="SMODS AND SLOG-ASSOCIATING 2TM EFFECTOR DOMAIN-CONTAINING PROTEIN"/>
    <property type="match status" value="1"/>
</dbReference>
<dbReference type="OMA" id="DFAREGC"/>
<accession>M7TGD4</accession>
<protein>
    <submittedName>
        <fullName evidence="5">Putative c6 transcription protein</fullName>
    </submittedName>
</protein>
<sequence>MASMLQAIVRLIFKREPQQGRIVTVADEESAMNPGTSRASAARSSTLAPTYTHLHRNAHSYRIPTDDPLTLFRLMVGIVTSEQLGFTESGPAGTRPAANIGIYARVVHSERNSKDSFKVFSAVVNACYFFQIVVAAGLTAMSAGGAAQGAITTFGAINTVIAGFLTFLKGSGLPGRLKYYGNEWKKIREYIEQRERDFAREGCTLDVYVVVETIERMYKNTKQDIEMNTPDSYTSIANQKQLAHSSEGRIGGIDVSKIEGIADKIKGLDGTVEKLTANIHKRTRGVTDNIHEHEREIEKEVRDLEKAVVRDIEDNKLQLERETKERMAQVARAADASRRELGHAKDHAAQAGNEMTREADISSASYH</sequence>
<dbReference type="EMBL" id="KB706144">
    <property type="protein sequence ID" value="EMR69006.1"/>
    <property type="molecule type" value="Genomic_DNA"/>
</dbReference>
<keyword evidence="3" id="KW-0472">Membrane</keyword>
<evidence type="ECO:0000256" key="1">
    <source>
        <dbReference type="SAM" id="Coils"/>
    </source>
</evidence>
<dbReference type="NCBIfam" id="NF033635">
    <property type="entry name" value="SLATT_fungal"/>
    <property type="match status" value="1"/>
</dbReference>
<dbReference type="AlphaFoldDB" id="M7TGD4"/>
<feature type="region of interest" description="Disordered" evidence="2">
    <location>
        <begin position="336"/>
        <end position="367"/>
    </location>
</feature>
<feature type="compositionally biased region" description="Basic and acidic residues" evidence="2">
    <location>
        <begin position="336"/>
        <end position="348"/>
    </location>
</feature>
<dbReference type="InterPro" id="IPR041622">
    <property type="entry name" value="SLATT_fungi"/>
</dbReference>
<feature type="coiled-coil region" evidence="1">
    <location>
        <begin position="290"/>
        <end position="322"/>
    </location>
</feature>
<feature type="domain" description="SMODS and SLOG-associating 2TM effector" evidence="4">
    <location>
        <begin position="105"/>
        <end position="223"/>
    </location>
</feature>
<dbReference type="KEGG" id="ela:UCREL1_3990"/>
<evidence type="ECO:0000256" key="3">
    <source>
        <dbReference type="SAM" id="Phobius"/>
    </source>
</evidence>
<name>M7TGD4_EUTLA</name>
<evidence type="ECO:0000313" key="6">
    <source>
        <dbReference type="Proteomes" id="UP000012174"/>
    </source>
</evidence>
<dbReference type="Pfam" id="PF18142">
    <property type="entry name" value="SLATT_fungal"/>
    <property type="match status" value="1"/>
</dbReference>